<name>A0A0W0XV90_9GAMM</name>
<protein>
    <recommendedName>
        <fullName evidence="6 7">D,D-heptose 1,7-bisphosphate phosphatase</fullName>
        <ecNumber evidence="7">3.1.3.-</ecNumber>
    </recommendedName>
</protein>
<evidence type="ECO:0000256" key="3">
    <source>
        <dbReference type="ARBA" id="ARBA00022723"/>
    </source>
</evidence>
<organism evidence="11 12">
    <name type="scientific">Legionella rubrilucens</name>
    <dbReference type="NCBI Taxonomy" id="458"/>
    <lineage>
        <taxon>Bacteria</taxon>
        <taxon>Pseudomonadati</taxon>
        <taxon>Pseudomonadota</taxon>
        <taxon>Gammaproteobacteria</taxon>
        <taxon>Legionellales</taxon>
        <taxon>Legionellaceae</taxon>
        <taxon>Legionella</taxon>
    </lineage>
</organism>
<dbReference type="Gene3D" id="3.40.50.1000">
    <property type="entry name" value="HAD superfamily/HAD-like"/>
    <property type="match status" value="1"/>
</dbReference>
<evidence type="ECO:0000256" key="7">
    <source>
        <dbReference type="PIRNR" id="PIRNR004682"/>
    </source>
</evidence>
<dbReference type="GO" id="GO:0046872">
    <property type="term" value="F:metal ion binding"/>
    <property type="evidence" value="ECO:0007669"/>
    <property type="project" value="UniProtKB-KW"/>
</dbReference>
<keyword evidence="3 10" id="KW-0479">Metal-binding</keyword>
<dbReference type="EMBL" id="LNYT01000007">
    <property type="protein sequence ID" value="KTD48648.1"/>
    <property type="molecule type" value="Genomic_DNA"/>
</dbReference>
<dbReference type="GO" id="GO:0016791">
    <property type="term" value="F:phosphatase activity"/>
    <property type="evidence" value="ECO:0007669"/>
    <property type="project" value="InterPro"/>
</dbReference>
<gene>
    <name evidence="11" type="ORF">Lrub_0999</name>
</gene>
<feature type="active site" description="Nucleophile" evidence="8">
    <location>
        <position position="8"/>
    </location>
</feature>
<dbReference type="RefSeq" id="WP_058531098.1">
    <property type="nucleotide sequence ID" value="NZ_CAAAIN010000001.1"/>
</dbReference>
<comment type="caution">
    <text evidence="11">The sequence shown here is derived from an EMBL/GenBank/DDBJ whole genome shotgun (WGS) entry which is preliminary data.</text>
</comment>
<dbReference type="NCBIfam" id="TIGR01656">
    <property type="entry name" value="Histidinol-ppas"/>
    <property type="match status" value="1"/>
</dbReference>
<feature type="binding site" evidence="10">
    <location>
        <position position="92"/>
    </location>
    <ligand>
        <name>Zn(2+)</name>
        <dbReference type="ChEBI" id="CHEBI:29105"/>
    </ligand>
</feature>
<feature type="active site" description="Proton donor" evidence="8">
    <location>
        <position position="10"/>
    </location>
</feature>
<comment type="subcellular location">
    <subcellularLocation>
        <location evidence="1 7">Cytoplasm</location>
    </subcellularLocation>
</comment>
<evidence type="ECO:0000256" key="9">
    <source>
        <dbReference type="PIRSR" id="PIRSR004682-3"/>
    </source>
</evidence>
<accession>A0A0W0XV90</accession>
<dbReference type="EC" id="3.1.3.-" evidence="7"/>
<keyword evidence="10" id="KW-0862">Zinc</keyword>
<dbReference type="PANTHER" id="PTHR42891:SF1">
    <property type="entry name" value="D-GLYCERO-BETA-D-MANNO-HEPTOSE-1,7-BISPHOSPHATE 7-PHOSPHATASE"/>
    <property type="match status" value="1"/>
</dbReference>
<dbReference type="NCBIfam" id="TIGR01662">
    <property type="entry name" value="HAD-SF-IIIA"/>
    <property type="match status" value="1"/>
</dbReference>
<evidence type="ECO:0000256" key="2">
    <source>
        <dbReference type="ARBA" id="ARBA00022490"/>
    </source>
</evidence>
<dbReference type="Proteomes" id="UP000054608">
    <property type="component" value="Unassembled WGS sequence"/>
</dbReference>
<dbReference type="CDD" id="cd07503">
    <property type="entry name" value="HAD_HisB-N"/>
    <property type="match status" value="1"/>
</dbReference>
<feature type="site" description="Contributes to substrate recognition" evidence="9">
    <location>
        <position position="101"/>
    </location>
</feature>
<feature type="binding site" evidence="10">
    <location>
        <position position="8"/>
    </location>
    <ligand>
        <name>Mg(2+)</name>
        <dbReference type="ChEBI" id="CHEBI:18420"/>
    </ligand>
</feature>
<keyword evidence="5 7" id="KW-0119">Carbohydrate metabolism</keyword>
<feature type="site" description="Stabilizes the phosphoryl group" evidence="9">
    <location>
        <position position="102"/>
    </location>
</feature>
<evidence type="ECO:0000256" key="8">
    <source>
        <dbReference type="PIRSR" id="PIRSR004682-1"/>
    </source>
</evidence>
<feature type="binding site" evidence="10">
    <location>
        <position position="127"/>
    </location>
    <ligand>
        <name>Mg(2+)</name>
        <dbReference type="ChEBI" id="CHEBI:18420"/>
    </ligand>
</feature>
<comment type="similarity">
    <text evidence="7">Belongs to the gmhB family.</text>
</comment>
<evidence type="ECO:0000313" key="11">
    <source>
        <dbReference type="EMBL" id="KTD48648.1"/>
    </source>
</evidence>
<dbReference type="PIRSF" id="PIRSF004682">
    <property type="entry name" value="GmhB"/>
    <property type="match status" value="1"/>
</dbReference>
<dbReference type="InterPro" id="IPR006549">
    <property type="entry name" value="HAD-SF_hydro_IIIA"/>
</dbReference>
<dbReference type="InterPro" id="IPR004446">
    <property type="entry name" value="Heptose_bisP_phosphatase"/>
</dbReference>
<evidence type="ECO:0000313" key="12">
    <source>
        <dbReference type="Proteomes" id="UP000054608"/>
    </source>
</evidence>
<keyword evidence="12" id="KW-1185">Reference proteome</keyword>
<feature type="binding site" evidence="10">
    <location>
        <position position="90"/>
    </location>
    <ligand>
        <name>Zn(2+)</name>
        <dbReference type="ChEBI" id="CHEBI:29105"/>
    </ligand>
</feature>
<keyword evidence="4 7" id="KW-0378">Hydrolase</keyword>
<dbReference type="InterPro" id="IPR023214">
    <property type="entry name" value="HAD_sf"/>
</dbReference>
<evidence type="ECO:0000256" key="10">
    <source>
        <dbReference type="PIRSR" id="PIRSR004682-4"/>
    </source>
</evidence>
<feature type="binding site" evidence="10">
    <location>
        <position position="98"/>
    </location>
    <ligand>
        <name>Zn(2+)</name>
        <dbReference type="ChEBI" id="CHEBI:29105"/>
    </ligand>
</feature>
<reference evidence="11 12" key="1">
    <citation type="submission" date="2015-11" db="EMBL/GenBank/DDBJ databases">
        <title>Genomic analysis of 38 Legionella species identifies large and diverse effector repertoires.</title>
        <authorList>
            <person name="Burstein D."/>
            <person name="Amaro F."/>
            <person name="Zusman T."/>
            <person name="Lifshitz Z."/>
            <person name="Cohen O."/>
            <person name="Gilbert J.A."/>
            <person name="Pupko T."/>
            <person name="Shuman H.A."/>
            <person name="Segal G."/>
        </authorList>
    </citation>
    <scope>NUCLEOTIDE SEQUENCE [LARGE SCALE GENOMIC DNA]</scope>
    <source>
        <strain evidence="11 12">WA-270A-C2</strain>
    </source>
</reference>
<keyword evidence="2 7" id="KW-0963">Cytoplasm</keyword>
<dbReference type="SUPFAM" id="SSF56784">
    <property type="entry name" value="HAD-like"/>
    <property type="match status" value="1"/>
</dbReference>
<dbReference type="InterPro" id="IPR036412">
    <property type="entry name" value="HAD-like_sf"/>
</dbReference>
<dbReference type="AlphaFoldDB" id="A0A0W0XV90"/>
<dbReference type="OrthoDB" id="9781367at2"/>
<feature type="binding site" evidence="10">
    <location>
        <position position="100"/>
    </location>
    <ligand>
        <name>Zn(2+)</name>
        <dbReference type="ChEBI" id="CHEBI:29105"/>
    </ligand>
</feature>
<dbReference type="InterPro" id="IPR006543">
    <property type="entry name" value="Histidinol-phos"/>
</dbReference>
<dbReference type="GO" id="GO:0005737">
    <property type="term" value="C:cytoplasm"/>
    <property type="evidence" value="ECO:0007669"/>
    <property type="project" value="UniProtKB-SubCell"/>
</dbReference>
<feature type="site" description="Stabilizes the phosphoryl group" evidence="9">
    <location>
        <position position="51"/>
    </location>
</feature>
<evidence type="ECO:0000256" key="1">
    <source>
        <dbReference type="ARBA" id="ARBA00004496"/>
    </source>
</evidence>
<proteinExistence type="inferred from homology"/>
<evidence type="ECO:0000256" key="6">
    <source>
        <dbReference type="ARBA" id="ARBA00031828"/>
    </source>
</evidence>
<dbReference type="PATRIC" id="fig|458.5.peg.1035"/>
<dbReference type="Pfam" id="PF13242">
    <property type="entry name" value="Hydrolase_like"/>
    <property type="match status" value="1"/>
</dbReference>
<feature type="binding site" evidence="10">
    <location>
        <position position="10"/>
    </location>
    <ligand>
        <name>Mg(2+)</name>
        <dbReference type="ChEBI" id="CHEBI:18420"/>
    </ligand>
</feature>
<sequence>MKKCIILDRDGIINQDSLHYIKSVNEFIPIPESLKAIARLTRAGYQIGVATNQSGVSRGYYSEEELLAIHAKMLAAVREAGGDIMAIEYCIHLPDSGCDCRKPQPGMLLKLADHFQCTPENLLFVGDRVSDIQAAQAVGATPIMVLSPMTDRALLMQYPEVPVYLSLAAFVDEFLAQSHA</sequence>
<dbReference type="STRING" id="458.Lrub_0999"/>
<keyword evidence="10" id="KW-0460">Magnesium</keyword>
<evidence type="ECO:0000256" key="5">
    <source>
        <dbReference type="ARBA" id="ARBA00023277"/>
    </source>
</evidence>
<dbReference type="GO" id="GO:0005975">
    <property type="term" value="P:carbohydrate metabolic process"/>
    <property type="evidence" value="ECO:0007669"/>
    <property type="project" value="InterPro"/>
</dbReference>
<comment type="cofactor">
    <cofactor evidence="10">
        <name>Mg(2+)</name>
        <dbReference type="ChEBI" id="CHEBI:18420"/>
    </cofactor>
</comment>
<evidence type="ECO:0000256" key="4">
    <source>
        <dbReference type="ARBA" id="ARBA00022801"/>
    </source>
</evidence>
<dbReference type="PANTHER" id="PTHR42891">
    <property type="entry name" value="D-GLYCERO-BETA-D-MANNO-HEPTOSE-1,7-BISPHOSPHATE 7-PHOSPHATASE"/>
    <property type="match status" value="1"/>
</dbReference>
<dbReference type="NCBIfam" id="NF006506">
    <property type="entry name" value="PRK08942.1"/>
    <property type="match status" value="1"/>
</dbReference>
<comment type="cofactor">
    <cofactor evidence="10">
        <name>Zn(2+)</name>
        <dbReference type="ChEBI" id="CHEBI:29105"/>
    </cofactor>
</comment>